<dbReference type="SUPFAM" id="SSF63825">
    <property type="entry name" value="YWTD domain"/>
    <property type="match status" value="1"/>
</dbReference>
<organism evidence="1 2">
    <name type="scientific">Saltatorellus ferox</name>
    <dbReference type="NCBI Taxonomy" id="2528018"/>
    <lineage>
        <taxon>Bacteria</taxon>
        <taxon>Pseudomonadati</taxon>
        <taxon>Planctomycetota</taxon>
        <taxon>Planctomycetia</taxon>
        <taxon>Planctomycetia incertae sedis</taxon>
        <taxon>Saltatorellus</taxon>
    </lineage>
</organism>
<reference evidence="1 2" key="1">
    <citation type="submission" date="2019-02" db="EMBL/GenBank/DDBJ databases">
        <title>Deep-cultivation of Planctomycetes and their phenomic and genomic characterization uncovers novel biology.</title>
        <authorList>
            <person name="Wiegand S."/>
            <person name="Jogler M."/>
            <person name="Boedeker C."/>
            <person name="Pinto D."/>
            <person name="Vollmers J."/>
            <person name="Rivas-Marin E."/>
            <person name="Kohn T."/>
            <person name="Peeters S.H."/>
            <person name="Heuer A."/>
            <person name="Rast P."/>
            <person name="Oberbeckmann S."/>
            <person name="Bunk B."/>
            <person name="Jeske O."/>
            <person name="Meyerdierks A."/>
            <person name="Storesund J.E."/>
            <person name="Kallscheuer N."/>
            <person name="Luecker S."/>
            <person name="Lage O.M."/>
            <person name="Pohl T."/>
            <person name="Merkel B.J."/>
            <person name="Hornburger P."/>
            <person name="Mueller R.-W."/>
            <person name="Bruemmer F."/>
            <person name="Labrenz M."/>
            <person name="Spormann A.M."/>
            <person name="Op den Camp H."/>
            <person name="Overmann J."/>
            <person name="Amann R."/>
            <person name="Jetten M.S.M."/>
            <person name="Mascher T."/>
            <person name="Medema M.H."/>
            <person name="Devos D.P."/>
            <person name="Kaster A.-K."/>
            <person name="Ovreas L."/>
            <person name="Rohde M."/>
            <person name="Galperin M.Y."/>
            <person name="Jogler C."/>
        </authorList>
    </citation>
    <scope>NUCLEOTIDE SEQUENCE [LARGE SCALE GENOMIC DNA]</scope>
    <source>
        <strain evidence="1 2">Poly30</strain>
    </source>
</reference>
<name>A0A518ET11_9BACT</name>
<accession>A0A518ET11</accession>
<dbReference type="Proteomes" id="UP000320390">
    <property type="component" value="Chromosome"/>
</dbReference>
<proteinExistence type="predicted"/>
<dbReference type="AlphaFoldDB" id="A0A518ET11"/>
<gene>
    <name evidence="1" type="ORF">Poly30_27450</name>
</gene>
<sequence>MDAAVPLSSMKILSTAHPVLALAMSAVLCASAPAQRTYCATLGGQIYELDIAAFTTTPAAATGVNLLFGIANLSSPTELLISGVTAGRFHVDLTTGTTTPLTGSGLPMFALCNNEDNGKVYAASLGNLYEVDATTGAETLIGVTGLINIYGLDYVPSLGAFVANNPITNSIYTLDPVTGSSTLIGPTNMSSIVGIWYDRAGGKLYGICDQNNAGCVVELSLATGAATSIFDTGMNLVSIGGDIGGGGIPTIGTSYCTPVANSTGVPAAMSAIGSTSVAMNNVLLKAEGMPFNSFGLFLTSQLQGFAANPGGSQGNLCLGGAIGRYVGPGQIQNSGLAGEIELSIDLTMHPTPTGIVAVQAGETWNFTAWYRDAVGGSATSNFADGLEISFL</sequence>
<evidence type="ECO:0000313" key="2">
    <source>
        <dbReference type="Proteomes" id="UP000320390"/>
    </source>
</evidence>
<protein>
    <recommendedName>
        <fullName evidence="3">DUF4394 domain-containing protein</fullName>
    </recommendedName>
</protein>
<evidence type="ECO:0000313" key="1">
    <source>
        <dbReference type="EMBL" id="QDV07226.1"/>
    </source>
</evidence>
<keyword evidence="2" id="KW-1185">Reference proteome</keyword>
<dbReference type="EMBL" id="CP036434">
    <property type="protein sequence ID" value="QDV07226.1"/>
    <property type="molecule type" value="Genomic_DNA"/>
</dbReference>
<evidence type="ECO:0008006" key="3">
    <source>
        <dbReference type="Google" id="ProtNLM"/>
    </source>
</evidence>